<evidence type="ECO:0000256" key="2">
    <source>
        <dbReference type="ARBA" id="ARBA00009142"/>
    </source>
</evidence>
<keyword evidence="5 8" id="KW-0812">Transmembrane</keyword>
<comment type="similarity">
    <text evidence="2 8">Belongs to the 4-toluene sulfonate uptake permease (TSUP) (TC 2.A.102) family.</text>
</comment>
<evidence type="ECO:0000256" key="4">
    <source>
        <dbReference type="ARBA" id="ARBA00022475"/>
    </source>
</evidence>
<keyword evidence="4 8" id="KW-1003">Cell membrane</keyword>
<accession>A0A809RJV8</accession>
<dbReference type="InterPro" id="IPR052017">
    <property type="entry name" value="TSUP"/>
</dbReference>
<organism evidence="9 10">
    <name type="scientific">Sulfuriferula nivalis</name>
    <dbReference type="NCBI Taxonomy" id="2675298"/>
    <lineage>
        <taxon>Bacteria</taxon>
        <taxon>Pseudomonadati</taxon>
        <taxon>Pseudomonadota</taxon>
        <taxon>Betaproteobacteria</taxon>
        <taxon>Nitrosomonadales</taxon>
        <taxon>Sulfuricellaceae</taxon>
        <taxon>Sulfuriferula</taxon>
    </lineage>
</organism>
<sequence length="244" mass="26412">MSTEYIAYSCITLLIAYFIRGISGFGSGLIAIPILALWLPLTFVVPLMLLLDFSASILLSGVNLRQVNWREVRTLIPLSIIGITLGTHLLTSLPLQPMLITLAIFVAIFGIRSLLNLHGEKIISRWWAIPAGLGGGTIGALFGTGGPPYIIYLGHRISDKTALRATFSGLILVEGSLRIGSFAYAGLFSDTRLFWSYFAAMPIVAIGLTLGNRAHIGLTREKMMKLIGVLLLGSSISLLIKAFH</sequence>
<dbReference type="KEGG" id="sniv:SFSGTM_25740"/>
<evidence type="ECO:0000256" key="1">
    <source>
        <dbReference type="ARBA" id="ARBA00004651"/>
    </source>
</evidence>
<feature type="transmembrane region" description="Helical" evidence="8">
    <location>
        <begin position="165"/>
        <end position="187"/>
    </location>
</feature>
<gene>
    <name evidence="9" type="ORF">SFSGTM_25740</name>
</gene>
<evidence type="ECO:0000256" key="6">
    <source>
        <dbReference type="ARBA" id="ARBA00022989"/>
    </source>
</evidence>
<dbReference type="PANTHER" id="PTHR30269">
    <property type="entry name" value="TRANSMEMBRANE PROTEIN YFCA"/>
    <property type="match status" value="1"/>
</dbReference>
<name>A0A809RJV8_9PROT</name>
<protein>
    <recommendedName>
        <fullName evidence="8">Probable membrane transporter protein</fullName>
    </recommendedName>
</protein>
<dbReference type="PANTHER" id="PTHR30269:SF37">
    <property type="entry name" value="MEMBRANE TRANSPORTER PROTEIN"/>
    <property type="match status" value="1"/>
</dbReference>
<feature type="transmembrane region" description="Helical" evidence="8">
    <location>
        <begin position="97"/>
        <end position="115"/>
    </location>
</feature>
<evidence type="ECO:0000256" key="5">
    <source>
        <dbReference type="ARBA" id="ARBA00022692"/>
    </source>
</evidence>
<keyword evidence="10" id="KW-1185">Reference proteome</keyword>
<feature type="transmembrane region" description="Helical" evidence="8">
    <location>
        <begin position="193"/>
        <end position="211"/>
    </location>
</feature>
<keyword evidence="7 8" id="KW-0472">Membrane</keyword>
<dbReference type="RefSeq" id="WP_162085583.1">
    <property type="nucleotide sequence ID" value="NZ_AP021881.1"/>
</dbReference>
<dbReference type="Pfam" id="PF01925">
    <property type="entry name" value="TauE"/>
    <property type="match status" value="1"/>
</dbReference>
<feature type="transmembrane region" description="Helical" evidence="8">
    <location>
        <begin position="29"/>
        <end position="51"/>
    </location>
</feature>
<dbReference type="AlphaFoldDB" id="A0A809RJV8"/>
<comment type="subcellular location">
    <subcellularLocation>
        <location evidence="1 8">Cell membrane</location>
        <topology evidence="1 8">Multi-pass membrane protein</topology>
    </subcellularLocation>
</comment>
<dbReference type="EMBL" id="AP021881">
    <property type="protein sequence ID" value="BBP01866.1"/>
    <property type="molecule type" value="Genomic_DNA"/>
</dbReference>
<feature type="transmembrane region" description="Helical" evidence="8">
    <location>
        <begin position="223"/>
        <end position="243"/>
    </location>
</feature>
<evidence type="ECO:0000313" key="10">
    <source>
        <dbReference type="Proteomes" id="UP000463939"/>
    </source>
</evidence>
<dbReference type="GO" id="GO:0005886">
    <property type="term" value="C:plasma membrane"/>
    <property type="evidence" value="ECO:0007669"/>
    <property type="project" value="UniProtKB-SubCell"/>
</dbReference>
<evidence type="ECO:0000256" key="7">
    <source>
        <dbReference type="ARBA" id="ARBA00023136"/>
    </source>
</evidence>
<keyword evidence="3" id="KW-0813">Transport</keyword>
<keyword evidence="6 8" id="KW-1133">Transmembrane helix</keyword>
<reference evidence="10" key="1">
    <citation type="submission" date="2019-11" db="EMBL/GenBank/DDBJ databases">
        <title>Isolation and characterization of a novel species in the genus Sulfuriferula.</title>
        <authorList>
            <person name="Mochizuki J."/>
            <person name="Kojima H."/>
            <person name="Fukui M."/>
        </authorList>
    </citation>
    <scope>NUCLEOTIDE SEQUENCE [LARGE SCALE GENOMIC DNA]</scope>
    <source>
        <strain evidence="10">SGTM</strain>
    </source>
</reference>
<dbReference type="Proteomes" id="UP000463939">
    <property type="component" value="Chromosome"/>
</dbReference>
<evidence type="ECO:0000313" key="9">
    <source>
        <dbReference type="EMBL" id="BBP01866.1"/>
    </source>
</evidence>
<feature type="transmembrane region" description="Helical" evidence="8">
    <location>
        <begin position="72"/>
        <end position="91"/>
    </location>
</feature>
<proteinExistence type="inferred from homology"/>
<dbReference type="InterPro" id="IPR002781">
    <property type="entry name" value="TM_pro_TauE-like"/>
</dbReference>
<evidence type="ECO:0000256" key="3">
    <source>
        <dbReference type="ARBA" id="ARBA00022448"/>
    </source>
</evidence>
<evidence type="ECO:0000256" key="8">
    <source>
        <dbReference type="RuleBase" id="RU363041"/>
    </source>
</evidence>